<reference evidence="2 3" key="1">
    <citation type="journal article" date="2012" name="Nat. Biotechnol.">
        <title>Draft genome sequence of pigeonpea (Cajanus cajan), an orphan legume crop of resource-poor farmers.</title>
        <authorList>
            <person name="Varshney R.K."/>
            <person name="Chen W."/>
            <person name="Li Y."/>
            <person name="Bharti A.K."/>
            <person name="Saxena R.K."/>
            <person name="Schlueter J.A."/>
            <person name="Donoghue M.T."/>
            <person name="Azam S."/>
            <person name="Fan G."/>
            <person name="Whaley A.M."/>
            <person name="Farmer A.D."/>
            <person name="Sheridan J."/>
            <person name="Iwata A."/>
            <person name="Tuteja R."/>
            <person name="Penmetsa R.V."/>
            <person name="Wu W."/>
            <person name="Upadhyaya H.D."/>
            <person name="Yang S.P."/>
            <person name="Shah T."/>
            <person name="Saxena K.B."/>
            <person name="Michael T."/>
            <person name="McCombie W.R."/>
            <person name="Yang B."/>
            <person name="Zhang G."/>
            <person name="Yang H."/>
            <person name="Wang J."/>
            <person name="Spillane C."/>
            <person name="Cook D.R."/>
            <person name="May G.D."/>
            <person name="Xu X."/>
            <person name="Jackson S.A."/>
        </authorList>
    </citation>
    <scope>NUCLEOTIDE SEQUENCE [LARGE SCALE GENOMIC DNA]</scope>
    <source>
        <strain evidence="3">cv. Asha</strain>
    </source>
</reference>
<keyword evidence="3" id="KW-1185">Reference proteome</keyword>
<gene>
    <name evidence="2" type="ORF">KK1_023923</name>
</gene>
<dbReference type="EMBL" id="CM003607">
    <property type="protein sequence ID" value="KYP67579.1"/>
    <property type="molecule type" value="Genomic_DNA"/>
</dbReference>
<name>A0A151TKN0_CAJCA</name>
<dbReference type="Gramene" id="C.cajan_23243.t">
    <property type="protein sequence ID" value="C.cajan_23243.t"/>
    <property type="gene ID" value="C.cajan_23243"/>
</dbReference>
<evidence type="ECO:0000259" key="1">
    <source>
        <dbReference type="Pfam" id="PF22936"/>
    </source>
</evidence>
<sequence>MWDKIQDEFEDSNKVKSVRVFDLQIFTITELTNKLHAQKQRVFIRSDEVVEDVFRVKHNERKFGKSRIFNKNKGKVEGFSRKRNFLSYFHCQRINHSKEFKHKPLFHYNFCNKNYHSKKYCRLKKKRFEQQLENRQIHHPKCLSTNGDNCVYINPCAPSCLNDVRLCLHPSKYLSIFTSINKSIESKVKMKNAEIVQANGKRKFPISTKKGMVIVKDILCIPLLDQNVISVPQMLRNGYGISFKENYYFIMDEHGLEIAKIEMTKKSFYLKFDLVEDHDFIAKFDESNVWYGRFGHTFM</sequence>
<dbReference type="InterPro" id="IPR054722">
    <property type="entry name" value="PolX-like_BBD"/>
</dbReference>
<evidence type="ECO:0000313" key="2">
    <source>
        <dbReference type="EMBL" id="KYP67579.1"/>
    </source>
</evidence>
<dbReference type="Pfam" id="PF22936">
    <property type="entry name" value="Pol_BBD"/>
    <property type="match status" value="1"/>
</dbReference>
<organism evidence="2 3">
    <name type="scientific">Cajanus cajan</name>
    <name type="common">Pigeon pea</name>
    <name type="synonym">Cajanus indicus</name>
    <dbReference type="NCBI Taxonomy" id="3821"/>
    <lineage>
        <taxon>Eukaryota</taxon>
        <taxon>Viridiplantae</taxon>
        <taxon>Streptophyta</taxon>
        <taxon>Embryophyta</taxon>
        <taxon>Tracheophyta</taxon>
        <taxon>Spermatophyta</taxon>
        <taxon>Magnoliopsida</taxon>
        <taxon>eudicotyledons</taxon>
        <taxon>Gunneridae</taxon>
        <taxon>Pentapetalae</taxon>
        <taxon>rosids</taxon>
        <taxon>fabids</taxon>
        <taxon>Fabales</taxon>
        <taxon>Fabaceae</taxon>
        <taxon>Papilionoideae</taxon>
        <taxon>50 kb inversion clade</taxon>
        <taxon>NPAAA clade</taxon>
        <taxon>indigoferoid/millettioid clade</taxon>
        <taxon>Phaseoleae</taxon>
        <taxon>Cajanus</taxon>
    </lineage>
</organism>
<protein>
    <recommendedName>
        <fullName evidence="1">Retrovirus-related Pol polyprotein from transposon TNT 1-94-like beta-barrel domain-containing protein</fullName>
    </recommendedName>
</protein>
<proteinExistence type="predicted"/>
<dbReference type="Proteomes" id="UP000075243">
    <property type="component" value="Chromosome 5"/>
</dbReference>
<dbReference type="AlphaFoldDB" id="A0A151TKN0"/>
<evidence type="ECO:0000313" key="3">
    <source>
        <dbReference type="Proteomes" id="UP000075243"/>
    </source>
</evidence>
<accession>A0A151TKN0</accession>
<feature type="domain" description="Retrovirus-related Pol polyprotein from transposon TNT 1-94-like beta-barrel" evidence="1">
    <location>
        <begin position="172"/>
        <end position="239"/>
    </location>
</feature>